<dbReference type="PANTHER" id="PTHR23074:SF83">
    <property type="entry name" value="VACUOLAR PROTEIN SORTING-ASSOCIATED PROTEIN 4A"/>
    <property type="match status" value="1"/>
</dbReference>
<dbReference type="GO" id="GO:0016887">
    <property type="term" value="F:ATP hydrolysis activity"/>
    <property type="evidence" value="ECO:0007669"/>
    <property type="project" value="InterPro"/>
</dbReference>
<dbReference type="Pfam" id="PF00004">
    <property type="entry name" value="AAA"/>
    <property type="match status" value="1"/>
</dbReference>
<dbReference type="GO" id="GO:0005524">
    <property type="term" value="F:ATP binding"/>
    <property type="evidence" value="ECO:0007669"/>
    <property type="project" value="InterPro"/>
</dbReference>
<evidence type="ECO:0000313" key="3">
    <source>
        <dbReference type="Proteomes" id="UP000231179"/>
    </source>
</evidence>
<organism evidence="2 3">
    <name type="scientific">Spiroplasma clarkii</name>
    <dbReference type="NCBI Taxonomy" id="2139"/>
    <lineage>
        <taxon>Bacteria</taxon>
        <taxon>Bacillati</taxon>
        <taxon>Mycoplasmatota</taxon>
        <taxon>Mollicutes</taxon>
        <taxon>Entomoplasmatales</taxon>
        <taxon>Spiroplasmataceae</taxon>
        <taxon>Spiroplasma</taxon>
    </lineage>
</organism>
<feature type="domain" description="AAA+ ATPase" evidence="1">
    <location>
        <begin position="110"/>
        <end position="243"/>
    </location>
</feature>
<dbReference type="InterPro" id="IPR027417">
    <property type="entry name" value="P-loop_NTPase"/>
</dbReference>
<gene>
    <name evidence="2" type="ORF">SCLAR_v1c06300</name>
</gene>
<dbReference type="AlphaFoldDB" id="A0A2K8KKG4"/>
<dbReference type="SUPFAM" id="SSF52540">
    <property type="entry name" value="P-loop containing nucleoside triphosphate hydrolases"/>
    <property type="match status" value="1"/>
</dbReference>
<name>A0A2K8KKG4_9MOLU</name>
<dbReference type="PANTHER" id="PTHR23074">
    <property type="entry name" value="AAA DOMAIN-CONTAINING"/>
    <property type="match status" value="1"/>
</dbReference>
<dbReference type="RefSeq" id="WP_100254498.1">
    <property type="nucleotide sequence ID" value="NZ_CP024870.1"/>
</dbReference>
<dbReference type="InterPro" id="IPR050304">
    <property type="entry name" value="MT-severing_AAA_ATPase"/>
</dbReference>
<keyword evidence="3" id="KW-1185">Reference proteome</keyword>
<reference evidence="2 3" key="1">
    <citation type="submission" date="2017-11" db="EMBL/GenBank/DDBJ databases">
        <title>Complete genome sequence of Spiroplasma clarkii CN-5 (DSM 19994).</title>
        <authorList>
            <person name="Tsai Y.-M."/>
            <person name="Chang A."/>
            <person name="Lo W.-S."/>
            <person name="Kuo C.-H."/>
        </authorList>
    </citation>
    <scope>NUCLEOTIDE SEQUENCE [LARGE SCALE GENOMIC DNA]</scope>
    <source>
        <strain evidence="2 3">CN-5</strain>
    </source>
</reference>
<dbReference type="Proteomes" id="UP000231179">
    <property type="component" value="Chromosome"/>
</dbReference>
<dbReference type="SMART" id="SM00382">
    <property type="entry name" value="AAA"/>
    <property type="match status" value="1"/>
</dbReference>
<evidence type="ECO:0000313" key="2">
    <source>
        <dbReference type="EMBL" id="ATX70949.1"/>
    </source>
</evidence>
<dbReference type="Gene3D" id="3.40.50.300">
    <property type="entry name" value="P-loop containing nucleotide triphosphate hydrolases"/>
    <property type="match status" value="1"/>
</dbReference>
<evidence type="ECO:0000259" key="1">
    <source>
        <dbReference type="SMART" id="SM00382"/>
    </source>
</evidence>
<dbReference type="InterPro" id="IPR003959">
    <property type="entry name" value="ATPase_AAA_core"/>
</dbReference>
<accession>A0A2K8KKG4</accession>
<sequence>MERLIQIDPKILLKLAEFVQEGNITERQKKILFNQISEVLQENNMRKESIYIKDLLGHIAYAKVLKEADEIDTTKFQFLKSELLSEELPKQRLGRLVEIINNDHVVYKFNGLKIFIYGKPGTGKTSLVQTLAAATKKHLYSVSASNIISSRLGETQKNIDKLFEEIKEAHYGSIILVDEFDSLLGSRDREINDEYYRMIGTFNKNLDKLPKGSIVIAISNKPSFIDDSTLRRFNLKIEMNEISLDDLVKTFVCRAKDFNFEVDENLINKIAQLKYDDLNYSLVENVISIALLEEKSIEGAFAKFLNLSLDDLKNKKFTLREIEKVSGISRSTLQRKRKDGE</sequence>
<dbReference type="EMBL" id="CP024870">
    <property type="protein sequence ID" value="ATX70949.1"/>
    <property type="molecule type" value="Genomic_DNA"/>
</dbReference>
<proteinExistence type="predicted"/>
<protein>
    <submittedName>
        <fullName evidence="2">AAA ATPase family protein</fullName>
    </submittedName>
</protein>
<dbReference type="InterPro" id="IPR003593">
    <property type="entry name" value="AAA+_ATPase"/>
</dbReference>